<evidence type="ECO:0000313" key="2">
    <source>
        <dbReference type="EMBL" id="KOM38422.1"/>
    </source>
</evidence>
<dbReference type="AlphaFoldDB" id="A0A0L9U6W9"/>
<evidence type="ECO:0000313" key="3">
    <source>
        <dbReference type="Proteomes" id="UP000053144"/>
    </source>
</evidence>
<dbReference type="Gramene" id="KOM38422">
    <property type="protein sequence ID" value="KOM38422"/>
    <property type="gene ID" value="LR48_Vigan03g180400"/>
</dbReference>
<gene>
    <name evidence="2" type="ORF">LR48_Vigan03g180400</name>
</gene>
<dbReference type="Proteomes" id="UP000053144">
    <property type="component" value="Chromosome 3"/>
</dbReference>
<name>A0A0L9U6W9_PHAAN</name>
<accession>A0A0L9U6W9</accession>
<keyword evidence="1" id="KW-0812">Transmembrane</keyword>
<keyword evidence="1" id="KW-0472">Membrane</keyword>
<evidence type="ECO:0000256" key="1">
    <source>
        <dbReference type="SAM" id="Phobius"/>
    </source>
</evidence>
<feature type="transmembrane region" description="Helical" evidence="1">
    <location>
        <begin position="219"/>
        <end position="236"/>
    </location>
</feature>
<sequence>MDDCGVRLVLDGRSGHCRTVMRKVLSIGHGRHSVLLSTKVDDLGVRRMVDHQGGRTVRSDDQNICEGERREFLSSGLAVVRSSAAALMVTDGLAVVPLNELFDKNGDRSRKTVCCLSSVVAKVGDRSRMTVCCLSSVVDSGRQSGRSVEDDRACGGVNGSRRRFLAVMRRLHLDGVALSEEVIRRGRGSTCGFFGMALGPTVGAKMFRCKCCPVCLCCSWLSGILALLQLLLFVLAKGGGGPCKDTPTLKSDVSYGASALKRVIMILL</sequence>
<organism evidence="2 3">
    <name type="scientific">Phaseolus angularis</name>
    <name type="common">Azuki bean</name>
    <name type="synonym">Vigna angularis</name>
    <dbReference type="NCBI Taxonomy" id="3914"/>
    <lineage>
        <taxon>Eukaryota</taxon>
        <taxon>Viridiplantae</taxon>
        <taxon>Streptophyta</taxon>
        <taxon>Embryophyta</taxon>
        <taxon>Tracheophyta</taxon>
        <taxon>Spermatophyta</taxon>
        <taxon>Magnoliopsida</taxon>
        <taxon>eudicotyledons</taxon>
        <taxon>Gunneridae</taxon>
        <taxon>Pentapetalae</taxon>
        <taxon>rosids</taxon>
        <taxon>fabids</taxon>
        <taxon>Fabales</taxon>
        <taxon>Fabaceae</taxon>
        <taxon>Papilionoideae</taxon>
        <taxon>50 kb inversion clade</taxon>
        <taxon>NPAAA clade</taxon>
        <taxon>indigoferoid/millettioid clade</taxon>
        <taxon>Phaseoleae</taxon>
        <taxon>Vigna</taxon>
    </lineage>
</organism>
<proteinExistence type="predicted"/>
<dbReference type="EMBL" id="CM003373">
    <property type="protein sequence ID" value="KOM38422.1"/>
    <property type="molecule type" value="Genomic_DNA"/>
</dbReference>
<protein>
    <submittedName>
        <fullName evidence="2">Uncharacterized protein</fullName>
    </submittedName>
</protein>
<keyword evidence="1" id="KW-1133">Transmembrane helix</keyword>
<reference evidence="3" key="1">
    <citation type="journal article" date="2015" name="Proc. Natl. Acad. Sci. U.S.A.">
        <title>Genome sequencing of adzuki bean (Vigna angularis) provides insight into high starch and low fat accumulation and domestication.</title>
        <authorList>
            <person name="Yang K."/>
            <person name="Tian Z."/>
            <person name="Chen C."/>
            <person name="Luo L."/>
            <person name="Zhao B."/>
            <person name="Wang Z."/>
            <person name="Yu L."/>
            <person name="Li Y."/>
            <person name="Sun Y."/>
            <person name="Li W."/>
            <person name="Chen Y."/>
            <person name="Li Y."/>
            <person name="Zhang Y."/>
            <person name="Ai D."/>
            <person name="Zhao J."/>
            <person name="Shang C."/>
            <person name="Ma Y."/>
            <person name="Wu B."/>
            <person name="Wang M."/>
            <person name="Gao L."/>
            <person name="Sun D."/>
            <person name="Zhang P."/>
            <person name="Guo F."/>
            <person name="Wang W."/>
            <person name="Li Y."/>
            <person name="Wang J."/>
            <person name="Varshney R.K."/>
            <person name="Wang J."/>
            <person name="Ling H.Q."/>
            <person name="Wan P."/>
        </authorList>
    </citation>
    <scope>NUCLEOTIDE SEQUENCE</scope>
    <source>
        <strain evidence="3">cv. Jingnong 6</strain>
    </source>
</reference>